<dbReference type="Proteomes" id="UP000796761">
    <property type="component" value="Unassembled WGS sequence"/>
</dbReference>
<dbReference type="AlphaFoldDB" id="A0A8K1GSI9"/>
<dbReference type="OrthoDB" id="5984457at2759"/>
<evidence type="ECO:0000259" key="2">
    <source>
        <dbReference type="Pfam" id="PF15797"/>
    </source>
</evidence>
<feature type="region of interest" description="Disordered" evidence="1">
    <location>
        <begin position="147"/>
        <end position="193"/>
    </location>
</feature>
<name>A0A8K1GSI9_9PASS</name>
<evidence type="ECO:0000313" key="4">
    <source>
        <dbReference type="Proteomes" id="UP000796761"/>
    </source>
</evidence>
<gene>
    <name evidence="3" type="ORF">HGM15179_003154</name>
</gene>
<sequence>MASMAAAIAASRTAVMNGNRPLDERERKRFSYFSSLSPMARKIMAEKERIRERYGPEWERLPPRQQDEIIDKCLVEPHVQARYAAHRGTARPPAPPAAYPSLRINTGQKVVRFGDEDITWQDEHSAPFSWETKSQMEFSVASLSIQEQGGAQLQNEQRQPVKAAPGVQAPKSSQANKTPGSDGLIASRKEEESSFWKINAERSKFEGDKSEFQSLTPSQIKSMEKGEKPLPSFYRQESAPKEMTKAEKPSITKPEKSVTPSQPSVSLEWEKPRPTQLPTTSLDDFFLPDPPQDLASSRTNKEDTDGTILTDPQMPGQKCIWKNSLVYTQAEFPTAKIPNAKKAFEEEFGLERLHSQGDSGAAAQPNLTNTQLERMGFREIAFAPTGHEETRPEMGEIFMQVSMLEKKPMRMSVLLSFVSTLLDPCPDRTFSKLFIRQFFIMVVFTIYLPSGLSNRLGRKPTARQENAIPKSTIMVIGVVEVVELGANTK</sequence>
<evidence type="ECO:0000256" key="1">
    <source>
        <dbReference type="SAM" id="MobiDB-lite"/>
    </source>
</evidence>
<proteinExistence type="predicted"/>
<dbReference type="EMBL" id="SWJQ01000056">
    <property type="protein sequence ID" value="TRZ23982.1"/>
    <property type="molecule type" value="Genomic_DNA"/>
</dbReference>
<organism evidence="3 4">
    <name type="scientific">Zosterops borbonicus</name>
    <dbReference type="NCBI Taxonomy" id="364589"/>
    <lineage>
        <taxon>Eukaryota</taxon>
        <taxon>Metazoa</taxon>
        <taxon>Chordata</taxon>
        <taxon>Craniata</taxon>
        <taxon>Vertebrata</taxon>
        <taxon>Euteleostomi</taxon>
        <taxon>Archelosauria</taxon>
        <taxon>Archosauria</taxon>
        <taxon>Dinosauria</taxon>
        <taxon>Saurischia</taxon>
        <taxon>Theropoda</taxon>
        <taxon>Coelurosauria</taxon>
        <taxon>Aves</taxon>
        <taxon>Neognathae</taxon>
        <taxon>Neoaves</taxon>
        <taxon>Telluraves</taxon>
        <taxon>Australaves</taxon>
        <taxon>Passeriformes</taxon>
        <taxon>Sylvioidea</taxon>
        <taxon>Zosteropidae</taxon>
        <taxon>Zosterops</taxon>
    </lineage>
</organism>
<feature type="domain" description="DUF4706" evidence="2">
    <location>
        <begin position="31"/>
        <end position="139"/>
    </location>
</feature>
<reference evidence="3" key="1">
    <citation type="submission" date="2019-04" db="EMBL/GenBank/DDBJ databases">
        <title>Genome assembly of Zosterops borbonicus 15179.</title>
        <authorList>
            <person name="Leroy T."/>
            <person name="Anselmetti Y."/>
            <person name="Tilak M.-K."/>
            <person name="Nabholz B."/>
        </authorList>
    </citation>
    <scope>NUCLEOTIDE SEQUENCE</scope>
    <source>
        <strain evidence="3">HGM_15179</strain>
        <tissue evidence="3">Muscle</tissue>
    </source>
</reference>
<dbReference type="PANTHER" id="PTHR34394:SF1">
    <property type="entry name" value="SIMILAR TO RIKEN CDNA 2310022B05"/>
    <property type="match status" value="1"/>
</dbReference>
<feature type="compositionally biased region" description="Basic and acidic residues" evidence="1">
    <location>
        <begin position="238"/>
        <end position="256"/>
    </location>
</feature>
<dbReference type="InterPro" id="IPR031600">
    <property type="entry name" value="DUF4706"/>
</dbReference>
<accession>A0A8K1GSI9</accession>
<feature type="region of interest" description="Disordered" evidence="1">
    <location>
        <begin position="206"/>
        <end position="312"/>
    </location>
</feature>
<keyword evidence="4" id="KW-1185">Reference proteome</keyword>
<feature type="compositionally biased region" description="Polar residues" evidence="1">
    <location>
        <begin position="170"/>
        <end position="179"/>
    </location>
</feature>
<evidence type="ECO:0000313" key="3">
    <source>
        <dbReference type="EMBL" id="TRZ23982.1"/>
    </source>
</evidence>
<protein>
    <recommendedName>
        <fullName evidence="2">DUF4706 domain-containing protein</fullName>
    </recommendedName>
</protein>
<comment type="caution">
    <text evidence="3">The sequence shown here is derived from an EMBL/GenBank/DDBJ whole genome shotgun (WGS) entry which is preliminary data.</text>
</comment>
<dbReference type="PANTHER" id="PTHR34394">
    <property type="entry name" value="SIMILAR TO RIKEN CDNA 2310022B05"/>
    <property type="match status" value="1"/>
</dbReference>
<feature type="compositionally biased region" description="Polar residues" evidence="1">
    <location>
        <begin position="212"/>
        <end position="221"/>
    </location>
</feature>
<feature type="compositionally biased region" description="Polar residues" evidence="1">
    <location>
        <begin position="147"/>
        <end position="158"/>
    </location>
</feature>
<dbReference type="Pfam" id="PF15797">
    <property type="entry name" value="DUF4706"/>
    <property type="match status" value="1"/>
</dbReference>